<evidence type="ECO:0000313" key="3">
    <source>
        <dbReference type="Proteomes" id="UP000664859"/>
    </source>
</evidence>
<dbReference type="AlphaFoldDB" id="A0A835Z4H1"/>
<accession>A0A835Z4H1</accession>
<gene>
    <name evidence="2" type="ORF">JKP88DRAFT_254232</name>
</gene>
<proteinExistence type="predicted"/>
<name>A0A835Z4H1_9STRA</name>
<organism evidence="2 3">
    <name type="scientific">Tribonema minus</name>
    <dbReference type="NCBI Taxonomy" id="303371"/>
    <lineage>
        <taxon>Eukaryota</taxon>
        <taxon>Sar</taxon>
        <taxon>Stramenopiles</taxon>
        <taxon>Ochrophyta</taxon>
        <taxon>PX clade</taxon>
        <taxon>Xanthophyceae</taxon>
        <taxon>Tribonematales</taxon>
        <taxon>Tribonemataceae</taxon>
        <taxon>Tribonema</taxon>
    </lineage>
</organism>
<evidence type="ECO:0000313" key="2">
    <source>
        <dbReference type="EMBL" id="KAG5187086.1"/>
    </source>
</evidence>
<comment type="caution">
    <text evidence="2">The sequence shown here is derived from an EMBL/GenBank/DDBJ whole genome shotgun (WGS) entry which is preliminary data.</text>
</comment>
<reference evidence="2" key="1">
    <citation type="submission" date="2021-02" db="EMBL/GenBank/DDBJ databases">
        <title>First Annotated Genome of the Yellow-green Alga Tribonema minus.</title>
        <authorList>
            <person name="Mahan K.M."/>
        </authorList>
    </citation>
    <scope>NUCLEOTIDE SEQUENCE</scope>
    <source>
        <strain evidence="2">UTEX B ZZ1240</strain>
    </source>
</reference>
<feature type="region of interest" description="Disordered" evidence="1">
    <location>
        <begin position="84"/>
        <end position="111"/>
    </location>
</feature>
<evidence type="ECO:0000256" key="1">
    <source>
        <dbReference type="SAM" id="MobiDB-lite"/>
    </source>
</evidence>
<dbReference type="EMBL" id="JAFCMP010000096">
    <property type="protein sequence ID" value="KAG5187086.1"/>
    <property type="molecule type" value="Genomic_DNA"/>
</dbReference>
<protein>
    <submittedName>
        <fullName evidence="2">Uncharacterized protein</fullName>
    </submittedName>
</protein>
<dbReference type="Proteomes" id="UP000664859">
    <property type="component" value="Unassembled WGS sequence"/>
</dbReference>
<keyword evidence="3" id="KW-1185">Reference proteome</keyword>
<sequence>MRAIYPALAGVSAYATAQRRCLAAAASQSAHVQRAVKTLFIHDPDLSLQAFHAALRSKKAKVPRETDRVRLLLLLPPPPPPPLLPPLLPAPLASRATNAPGGGTGSRSTRAGGSCYLMEQC</sequence>